<reference evidence="1 2" key="1">
    <citation type="submission" date="2018-02" db="EMBL/GenBank/DDBJ databases">
        <title>The genomes of Aspergillus section Nigri reveals drivers in fungal speciation.</title>
        <authorList>
            <consortium name="DOE Joint Genome Institute"/>
            <person name="Vesth T.C."/>
            <person name="Nybo J."/>
            <person name="Theobald S."/>
            <person name="Brandl J."/>
            <person name="Frisvad J.C."/>
            <person name="Nielsen K.F."/>
            <person name="Lyhne E.K."/>
            <person name="Kogle M.E."/>
            <person name="Kuo A."/>
            <person name="Riley R."/>
            <person name="Clum A."/>
            <person name="Nolan M."/>
            <person name="Lipzen A."/>
            <person name="Salamov A."/>
            <person name="Henrissat B."/>
            <person name="Wiebenga A."/>
            <person name="De vries R.P."/>
            <person name="Grigoriev I.V."/>
            <person name="Mortensen U.H."/>
            <person name="Andersen M.R."/>
            <person name="Baker S.E."/>
        </authorList>
    </citation>
    <scope>NUCLEOTIDE SEQUENCE [LARGE SCALE GENOMIC DNA]</scope>
    <source>
        <strain evidence="1 2">CBS 114.80</strain>
    </source>
</reference>
<protein>
    <submittedName>
        <fullName evidence="1">Uncharacterized protein</fullName>
    </submittedName>
</protein>
<sequence>MDTHPRRKESLQDNRCHNRTSKIIPDMSFMATQPGSIMTPCFDLLDSSAEELQRIPSFEYREFKQLSNFRGHGVYINRTTVLPLSGSTQHPPFQHTPPQPTSLPRVQPSVHRRILTMSSNKAVPSANPYTEVHTVPSRCICTGESKTGNYWDDEPLRAQILKAQENQRKEWWIPRPGHSLDLWAQLLCDTFGLAGDGEVLPDELDDTLPANVVAAEIYNARYPLTGIVRYFRLSECVKRPLCRLTDCALVVIDLVPGNHSELVREAFPERARTLDRLIRSSTHKEEATEKLDKEEQHEVEKEPVKSFVEYPFIRVFCAWGDKERMNPSLDEVKELVAQMGMTDEARKTCRAFLLAKCSRVGVYTWDRSVVHDCPTKDPASLPLRTHPEQGDDPFLCLVEDRERVSKIVQQLAREVRAICKLAAFW</sequence>
<evidence type="ECO:0000313" key="1">
    <source>
        <dbReference type="EMBL" id="PYI34520.1"/>
    </source>
</evidence>
<keyword evidence="2" id="KW-1185">Reference proteome</keyword>
<gene>
    <name evidence="1" type="ORF">BP00DRAFT_55242</name>
</gene>
<dbReference type="AlphaFoldDB" id="A0A2V5IZG3"/>
<organism evidence="1 2">
    <name type="scientific">Aspergillus indologenus CBS 114.80</name>
    <dbReference type="NCBI Taxonomy" id="1450541"/>
    <lineage>
        <taxon>Eukaryota</taxon>
        <taxon>Fungi</taxon>
        <taxon>Dikarya</taxon>
        <taxon>Ascomycota</taxon>
        <taxon>Pezizomycotina</taxon>
        <taxon>Eurotiomycetes</taxon>
        <taxon>Eurotiomycetidae</taxon>
        <taxon>Eurotiales</taxon>
        <taxon>Aspergillaceae</taxon>
        <taxon>Aspergillus</taxon>
        <taxon>Aspergillus subgen. Circumdati</taxon>
    </lineage>
</organism>
<evidence type="ECO:0000313" key="2">
    <source>
        <dbReference type="Proteomes" id="UP000248817"/>
    </source>
</evidence>
<accession>A0A2V5IZG3</accession>
<name>A0A2V5IZG3_9EURO</name>
<dbReference type="Proteomes" id="UP000248817">
    <property type="component" value="Unassembled WGS sequence"/>
</dbReference>
<proteinExistence type="predicted"/>
<dbReference type="EMBL" id="KZ825475">
    <property type="protein sequence ID" value="PYI34520.1"/>
    <property type="molecule type" value="Genomic_DNA"/>
</dbReference>